<dbReference type="Gene3D" id="3.30.2350.10">
    <property type="entry name" value="Pseudouridine synthase"/>
    <property type="match status" value="1"/>
</dbReference>
<dbReference type="InterPro" id="IPR036986">
    <property type="entry name" value="S4_RNA-bd_sf"/>
</dbReference>
<dbReference type="GO" id="GO:0000455">
    <property type="term" value="P:enzyme-directed rRNA pseudouridine synthesis"/>
    <property type="evidence" value="ECO:0007669"/>
    <property type="project" value="TreeGrafter"/>
</dbReference>
<gene>
    <name evidence="8" type="ORF">DXB93_01490</name>
    <name evidence="7" type="ORF">PM738_03280</name>
</gene>
<comment type="function">
    <text evidence="5">Responsible for synthesis of pseudouridine from uracil.</text>
</comment>
<feature type="domain" description="Pseudouridine synthase RsuA/RluA-like" evidence="6">
    <location>
        <begin position="75"/>
        <end position="225"/>
    </location>
</feature>
<comment type="caution">
    <text evidence="8">The sequence shown here is derived from an EMBL/GenBank/DDBJ whole genome shotgun (WGS) entry which is preliminary data.</text>
</comment>
<keyword evidence="3 5" id="KW-0413">Isomerase</keyword>
<evidence type="ECO:0000256" key="2">
    <source>
        <dbReference type="ARBA" id="ARBA00010876"/>
    </source>
</evidence>
<reference evidence="7" key="2">
    <citation type="submission" date="2023-01" db="EMBL/GenBank/DDBJ databases">
        <title>Human gut microbiome strain richness.</title>
        <authorList>
            <person name="Chen-Liaw A."/>
        </authorList>
    </citation>
    <scope>NUCLEOTIDE SEQUENCE</scope>
    <source>
        <strain evidence="7">1001217st2_G6_1001217B_191108</strain>
    </source>
</reference>
<proteinExistence type="inferred from homology"/>
<dbReference type="SUPFAM" id="SSF55174">
    <property type="entry name" value="Alpha-L RNA-binding motif"/>
    <property type="match status" value="1"/>
</dbReference>
<dbReference type="InterPro" id="IPR020103">
    <property type="entry name" value="PsdUridine_synth_cat_dom_sf"/>
</dbReference>
<dbReference type="PANTHER" id="PTHR21600">
    <property type="entry name" value="MITOCHONDRIAL RNA PSEUDOURIDINE SYNTHASE"/>
    <property type="match status" value="1"/>
</dbReference>
<comment type="catalytic activity">
    <reaction evidence="1 5">
        <text>a uridine in RNA = a pseudouridine in RNA</text>
        <dbReference type="Rhea" id="RHEA:48348"/>
        <dbReference type="Rhea" id="RHEA-COMP:12068"/>
        <dbReference type="Rhea" id="RHEA-COMP:12069"/>
        <dbReference type="ChEBI" id="CHEBI:65314"/>
        <dbReference type="ChEBI" id="CHEBI:65315"/>
    </reaction>
</comment>
<dbReference type="PROSITE" id="PS01129">
    <property type="entry name" value="PSI_RLU"/>
    <property type="match status" value="1"/>
</dbReference>
<dbReference type="GO" id="GO:0140098">
    <property type="term" value="F:catalytic activity, acting on RNA"/>
    <property type="evidence" value="ECO:0007669"/>
    <property type="project" value="UniProtKB-ARBA"/>
</dbReference>
<sequence>MNKYLVKTDSTLMEFLLNHYNKKNVKNLLKFKQVSVNGQVISQFDYSLKRDDEIVVDRNPNNNSSLDIIYEDRELIVINKPAGLLSMAGGNEKEKTAYHLVGEYLKSKNKNARVFIVHRLDKETSGVLLFAKNEIIKNKLQNNWNDIVYKRGYLAIIEGKLKKKHGTIKNHLDESKTQMVYIANNGKGKLAITNYKVLKESRYNSLIEVFLETGRKNQIRVHMQSLGHSIVGDKKYGATTNPIKRMGLHSHVFAFVHPDTKARMEFKAVVPEEFKKMFK</sequence>
<dbReference type="InterPro" id="IPR006225">
    <property type="entry name" value="PsdUridine_synth_RluC/D"/>
</dbReference>
<evidence type="ECO:0000313" key="9">
    <source>
        <dbReference type="Proteomes" id="UP000261032"/>
    </source>
</evidence>
<dbReference type="GO" id="GO:0003723">
    <property type="term" value="F:RNA binding"/>
    <property type="evidence" value="ECO:0007669"/>
    <property type="project" value="InterPro"/>
</dbReference>
<dbReference type="Proteomes" id="UP000261032">
    <property type="component" value="Unassembled WGS sequence"/>
</dbReference>
<evidence type="ECO:0000259" key="6">
    <source>
        <dbReference type="Pfam" id="PF00849"/>
    </source>
</evidence>
<dbReference type="Gene3D" id="3.10.290.10">
    <property type="entry name" value="RNA-binding S4 domain"/>
    <property type="match status" value="1"/>
</dbReference>
<feature type="active site" evidence="4">
    <location>
        <position position="121"/>
    </location>
</feature>
<dbReference type="InterPro" id="IPR006224">
    <property type="entry name" value="PsdUridine_synth_RluA-like_CS"/>
</dbReference>
<dbReference type="EMBL" id="JAQLKE010000004">
    <property type="protein sequence ID" value="MDB7082811.1"/>
    <property type="molecule type" value="Genomic_DNA"/>
</dbReference>
<dbReference type="PANTHER" id="PTHR21600:SF44">
    <property type="entry name" value="RIBOSOMAL LARGE SUBUNIT PSEUDOURIDINE SYNTHASE D"/>
    <property type="match status" value="1"/>
</dbReference>
<evidence type="ECO:0000256" key="3">
    <source>
        <dbReference type="ARBA" id="ARBA00023235"/>
    </source>
</evidence>
<name>A0A3E3AHH4_9FIRM</name>
<dbReference type="EC" id="5.4.99.-" evidence="5"/>
<evidence type="ECO:0000256" key="1">
    <source>
        <dbReference type="ARBA" id="ARBA00000073"/>
    </source>
</evidence>
<dbReference type="GO" id="GO:0009982">
    <property type="term" value="F:pseudouridine synthase activity"/>
    <property type="evidence" value="ECO:0007669"/>
    <property type="project" value="InterPro"/>
</dbReference>
<dbReference type="CDD" id="cd02869">
    <property type="entry name" value="PseudoU_synth_RluA_like"/>
    <property type="match status" value="1"/>
</dbReference>
<dbReference type="Proteomes" id="UP001211987">
    <property type="component" value="Unassembled WGS sequence"/>
</dbReference>
<dbReference type="Pfam" id="PF00849">
    <property type="entry name" value="PseudoU_synth_2"/>
    <property type="match status" value="1"/>
</dbReference>
<dbReference type="AlphaFoldDB" id="A0A3E3AHH4"/>
<protein>
    <recommendedName>
        <fullName evidence="5">Pseudouridine synthase</fullName>
        <ecNumber evidence="5">5.4.99.-</ecNumber>
    </recommendedName>
</protein>
<dbReference type="RefSeq" id="WP_003538547.1">
    <property type="nucleotide sequence ID" value="NZ_BAABXX010000001.1"/>
</dbReference>
<evidence type="ECO:0000313" key="8">
    <source>
        <dbReference type="EMBL" id="RGD87359.1"/>
    </source>
</evidence>
<reference evidence="8 9" key="1">
    <citation type="submission" date="2018-08" db="EMBL/GenBank/DDBJ databases">
        <title>A genome reference for cultivated species of the human gut microbiota.</title>
        <authorList>
            <person name="Zou Y."/>
            <person name="Xue W."/>
            <person name="Luo G."/>
        </authorList>
    </citation>
    <scope>NUCLEOTIDE SEQUENCE [LARGE SCALE GENOMIC DNA]</scope>
    <source>
        <strain evidence="8 9">OM06-4</strain>
    </source>
</reference>
<comment type="similarity">
    <text evidence="2 5">Belongs to the pseudouridine synthase RluA family.</text>
</comment>
<evidence type="ECO:0000256" key="4">
    <source>
        <dbReference type="PIRSR" id="PIRSR606225-1"/>
    </source>
</evidence>
<dbReference type="InterPro" id="IPR006145">
    <property type="entry name" value="PsdUridine_synth_RsuA/RluA"/>
</dbReference>
<dbReference type="CDD" id="cd00165">
    <property type="entry name" value="S4"/>
    <property type="match status" value="1"/>
</dbReference>
<organism evidence="8 9">
    <name type="scientific">Thomasclavelia ramosa</name>
    <dbReference type="NCBI Taxonomy" id="1547"/>
    <lineage>
        <taxon>Bacteria</taxon>
        <taxon>Bacillati</taxon>
        <taxon>Bacillota</taxon>
        <taxon>Erysipelotrichia</taxon>
        <taxon>Erysipelotrichales</taxon>
        <taxon>Coprobacillaceae</taxon>
        <taxon>Thomasclavelia</taxon>
    </lineage>
</organism>
<dbReference type="SUPFAM" id="SSF55120">
    <property type="entry name" value="Pseudouridine synthase"/>
    <property type="match status" value="1"/>
</dbReference>
<accession>A0A3E3AHH4</accession>
<dbReference type="NCBIfam" id="TIGR00005">
    <property type="entry name" value="rluA_subfam"/>
    <property type="match status" value="1"/>
</dbReference>
<evidence type="ECO:0000313" key="7">
    <source>
        <dbReference type="EMBL" id="MDB7082811.1"/>
    </source>
</evidence>
<dbReference type="EMBL" id="QUSL01000001">
    <property type="protein sequence ID" value="RGD87359.1"/>
    <property type="molecule type" value="Genomic_DNA"/>
</dbReference>
<evidence type="ECO:0000256" key="5">
    <source>
        <dbReference type="RuleBase" id="RU362028"/>
    </source>
</evidence>
<dbReference type="InterPro" id="IPR050188">
    <property type="entry name" value="RluA_PseudoU_synthase"/>
</dbReference>